<dbReference type="InterPro" id="IPR003869">
    <property type="entry name" value="Polysac_CapD-like"/>
</dbReference>
<keyword evidence="2" id="KW-1133">Transmembrane helix</keyword>
<feature type="transmembrane region" description="Helical" evidence="2">
    <location>
        <begin position="108"/>
        <end position="129"/>
    </location>
</feature>
<keyword evidence="5" id="KW-1185">Reference proteome</keyword>
<dbReference type="Pfam" id="PF13727">
    <property type="entry name" value="CoA_binding_3"/>
    <property type="match status" value="1"/>
</dbReference>
<proteinExistence type="inferred from homology"/>
<evidence type="ECO:0000313" key="5">
    <source>
        <dbReference type="Proteomes" id="UP000288293"/>
    </source>
</evidence>
<dbReference type="OrthoDB" id="9803111at2"/>
<dbReference type="InterPro" id="IPR051203">
    <property type="entry name" value="Polysaccharide_Synthase-Rel"/>
</dbReference>
<evidence type="ECO:0000313" key="4">
    <source>
        <dbReference type="EMBL" id="RUO26254.1"/>
    </source>
</evidence>
<dbReference type="CDD" id="cd05237">
    <property type="entry name" value="UDP_invert_4-6DH_SDR_e"/>
    <property type="match status" value="1"/>
</dbReference>
<evidence type="ECO:0000256" key="1">
    <source>
        <dbReference type="ARBA" id="ARBA00007430"/>
    </source>
</evidence>
<keyword evidence="2" id="KW-0472">Membrane</keyword>
<dbReference type="PANTHER" id="PTHR43318">
    <property type="entry name" value="UDP-N-ACETYLGLUCOSAMINE 4,6-DEHYDRATASE"/>
    <property type="match status" value="1"/>
</dbReference>
<dbReference type="Proteomes" id="UP000288293">
    <property type="component" value="Unassembled WGS sequence"/>
</dbReference>
<comment type="caution">
    <text evidence="4">The sequence shown here is derived from an EMBL/GenBank/DDBJ whole genome shotgun (WGS) entry which is preliminary data.</text>
</comment>
<dbReference type="Gene3D" id="3.40.50.720">
    <property type="entry name" value="NAD(P)-binding Rossmann-like Domain"/>
    <property type="match status" value="2"/>
</dbReference>
<dbReference type="SUPFAM" id="SSF53335">
    <property type="entry name" value="S-adenosyl-L-methionine-dependent methyltransferases"/>
    <property type="match status" value="1"/>
</dbReference>
<organism evidence="4 5">
    <name type="scientific">Aliidiomarina minuta</name>
    <dbReference type="NCBI Taxonomy" id="880057"/>
    <lineage>
        <taxon>Bacteria</taxon>
        <taxon>Pseudomonadati</taxon>
        <taxon>Pseudomonadota</taxon>
        <taxon>Gammaproteobacteria</taxon>
        <taxon>Alteromonadales</taxon>
        <taxon>Idiomarinaceae</taxon>
        <taxon>Aliidiomarina</taxon>
    </lineage>
</organism>
<dbReference type="EMBL" id="PIPL01000001">
    <property type="protein sequence ID" value="RUO26254.1"/>
    <property type="molecule type" value="Genomic_DNA"/>
</dbReference>
<reference evidence="4 5" key="1">
    <citation type="journal article" date="2011" name="Front. Microbiol.">
        <title>Genomic signatures of strain selection and enhancement in Bacillus atrophaeus var. globigii, a historical biowarfare simulant.</title>
        <authorList>
            <person name="Gibbons H.S."/>
            <person name="Broomall S.M."/>
            <person name="McNew L.A."/>
            <person name="Daligault H."/>
            <person name="Chapman C."/>
            <person name="Bruce D."/>
            <person name="Karavis M."/>
            <person name="Krepps M."/>
            <person name="McGregor P.A."/>
            <person name="Hong C."/>
            <person name="Park K.H."/>
            <person name="Akmal A."/>
            <person name="Feldman A."/>
            <person name="Lin J.S."/>
            <person name="Chang W.E."/>
            <person name="Higgs B.W."/>
            <person name="Demirev P."/>
            <person name="Lindquist J."/>
            <person name="Liem A."/>
            <person name="Fochler E."/>
            <person name="Read T.D."/>
            <person name="Tapia R."/>
            <person name="Johnson S."/>
            <person name="Bishop-Lilly K.A."/>
            <person name="Detter C."/>
            <person name="Han C."/>
            <person name="Sozhamannan S."/>
            <person name="Rosenzweig C.N."/>
            <person name="Skowronski E.W."/>
        </authorList>
    </citation>
    <scope>NUCLEOTIDE SEQUENCE [LARGE SCALE GENOMIC DNA]</scope>
    <source>
        <strain evidence="4 5">MLST1</strain>
    </source>
</reference>
<comment type="similarity">
    <text evidence="1">Belongs to the polysaccharide synthase family.</text>
</comment>
<dbReference type="SUPFAM" id="SSF51735">
    <property type="entry name" value="NAD(P)-binding Rossmann-fold domains"/>
    <property type="match status" value="1"/>
</dbReference>
<dbReference type="Pfam" id="PF02719">
    <property type="entry name" value="Polysacc_synt_2"/>
    <property type="match status" value="1"/>
</dbReference>
<accession>A0A432W841</accession>
<dbReference type="InterPro" id="IPR029063">
    <property type="entry name" value="SAM-dependent_MTases_sf"/>
</dbReference>
<dbReference type="InterPro" id="IPR036291">
    <property type="entry name" value="NAD(P)-bd_dom_sf"/>
</dbReference>
<evidence type="ECO:0000259" key="3">
    <source>
        <dbReference type="Pfam" id="PF02719"/>
    </source>
</evidence>
<dbReference type="PANTHER" id="PTHR43318:SF1">
    <property type="entry name" value="POLYSACCHARIDE BIOSYNTHESIS PROTEIN EPSC-RELATED"/>
    <property type="match status" value="1"/>
</dbReference>
<protein>
    <submittedName>
        <fullName evidence="4">Nucleoside-diphosphate sugar epimerase</fullName>
    </submittedName>
</protein>
<keyword evidence="2" id="KW-0812">Transmembrane</keyword>
<dbReference type="RefSeq" id="WP_126803068.1">
    <property type="nucleotide sequence ID" value="NZ_PIPL01000001.1"/>
</dbReference>
<evidence type="ECO:0000256" key="2">
    <source>
        <dbReference type="SAM" id="Phobius"/>
    </source>
</evidence>
<feature type="domain" description="Polysaccharide biosynthesis protein CapD-like" evidence="3">
    <location>
        <begin position="281"/>
        <end position="584"/>
    </location>
</feature>
<dbReference type="AlphaFoldDB" id="A0A432W841"/>
<gene>
    <name evidence="4" type="ORF">CWE09_05945</name>
</gene>
<feature type="transmembrane region" description="Helical" evidence="2">
    <location>
        <begin position="48"/>
        <end position="68"/>
    </location>
</feature>
<sequence length="648" mass="71393">MLQKLLSFSRTSKRLIALCFDVLALLFAYAFALCVRYESFYWPEDPDVLWAIAIAIPVSMLLFARFGLYRAVVRFMALSALLVVSLGVLSSSLVLAIAVYFLNAAVPYSVIINYALMSLILIGGSRLLMRSLFERRANREKERVIIYGAGSAGRQLAQALINGAEFHPVCFVDDDKTLQGSSILGLSVYSPVSIEAAINRCEARRVLLAIPSVSRARRKEILDFLEPLKVTVQSIPGMADMVDGDMSIDELQDVRIEDLLGRDPVKPRKALMNTNIFGKQVLVTGAGGSIGSELCRQIVQYEPEILILLEASEFNLYAIERELADLIATEQLQVSLQPVLCSIQNRSRLAKVMQHYAVDTVYHAAAYKHVPMVEYNVVEGVRNNIFGTWNVAEAATANGVKDFVLISTDKAVRPTNVMGATKRMSELVLQGMAKREGNNTRFAMVRFGNVLGSSGSVVPLFRQQIIDGGPVTVTDPEITRYFMTIPEAAQLVIQAGAMGTLAARETDGKGGDVFVLDMGEPVKIDYLARKLIRLMGLEVRDVNNPDGDIEIVYSGLRPGEKLYEELLIGDDVQLTDHPRIMTASEIALPWADIELLLEKLDTYCSDLTIDGIHELLQQAPLGFAPSSGINDLMYNNGDVVIESIPCEK</sequence>
<name>A0A432W841_9GAMM</name>
<feature type="transmembrane region" description="Helical" evidence="2">
    <location>
        <begin position="80"/>
        <end position="102"/>
    </location>
</feature>